<dbReference type="Gene3D" id="3.30.70.1320">
    <property type="entry name" value="Multidrug efflux transporter AcrB pore domain like"/>
    <property type="match status" value="1"/>
</dbReference>
<dbReference type="GO" id="GO:0042910">
    <property type="term" value="F:xenobiotic transmembrane transporter activity"/>
    <property type="evidence" value="ECO:0007669"/>
    <property type="project" value="TreeGrafter"/>
</dbReference>
<dbReference type="PANTHER" id="PTHR32063">
    <property type="match status" value="1"/>
</dbReference>
<proteinExistence type="predicted"/>
<feature type="transmembrane region" description="Helical" evidence="1">
    <location>
        <begin position="992"/>
        <end position="1016"/>
    </location>
</feature>
<dbReference type="Gene3D" id="1.20.1640.10">
    <property type="entry name" value="Multidrug efflux transporter AcrB transmembrane domain"/>
    <property type="match status" value="2"/>
</dbReference>
<feature type="transmembrane region" description="Helical" evidence="1">
    <location>
        <begin position="959"/>
        <end position="980"/>
    </location>
</feature>
<feature type="transmembrane region" description="Helical" evidence="1">
    <location>
        <begin position="887"/>
        <end position="907"/>
    </location>
</feature>
<feature type="transmembrane region" description="Helical" evidence="1">
    <location>
        <begin position="439"/>
        <end position="462"/>
    </location>
</feature>
<dbReference type="EMBL" id="JAGSGD010000002">
    <property type="protein sequence ID" value="MBR7621650.1"/>
    <property type="molecule type" value="Genomic_DNA"/>
</dbReference>
<keyword evidence="3" id="KW-1185">Reference proteome</keyword>
<dbReference type="SUPFAM" id="SSF82714">
    <property type="entry name" value="Multidrug efflux transporter AcrB TolC docking domain, DN and DC subdomains"/>
    <property type="match status" value="2"/>
</dbReference>
<accession>A0A941D3J3</accession>
<feature type="transmembrane region" description="Helical" evidence="1">
    <location>
        <begin position="347"/>
        <end position="364"/>
    </location>
</feature>
<feature type="transmembrane region" description="Helical" evidence="1">
    <location>
        <begin position="857"/>
        <end position="880"/>
    </location>
</feature>
<dbReference type="PANTHER" id="PTHR32063:SF77">
    <property type="entry name" value="ACR FAMILY TRANSPORT PROTEIN"/>
    <property type="match status" value="1"/>
</dbReference>
<organism evidence="2 3">
    <name type="scientific">Phenylobacterium glaciei</name>
    <dbReference type="NCBI Taxonomy" id="2803784"/>
    <lineage>
        <taxon>Bacteria</taxon>
        <taxon>Pseudomonadati</taxon>
        <taxon>Pseudomonadota</taxon>
        <taxon>Alphaproteobacteria</taxon>
        <taxon>Caulobacterales</taxon>
        <taxon>Caulobacteraceae</taxon>
        <taxon>Phenylobacterium</taxon>
    </lineage>
</organism>
<dbReference type="Proteomes" id="UP000622580">
    <property type="component" value="Unassembled WGS sequence"/>
</dbReference>
<sequence length="1046" mass="112245">MTHAPQDHDDGRGFQISSWAIRNPVPVVVLFIALVLAGMISYGGLPVKQFPNVQFPMVNITVTQSGAAPGEIETQITRPVEDALAGISNVKNIYSTVTLGVSTTNVEFELGEDLQKKTDEVRSRMDQTRAVLPREIDEPTVTRVELDSQPILTYAVAAPAMSDAELSWFIDDTIARELQTEKGVSQISRVGGVNREINILIDPDRMAARGLTAPQINTALRGFDIDAPGGRVAIGGREQTLRVLGAVNTLNALRDLTIPTGGGRYVKLTDVAEVGDGSSEVRGFARLNGAAVVGFQVMKTRDSSDVGVDDAVIKAIAKLEQAHPGVKFTRIFSSVDETRASFRATQHVLLEGMLLAAIVVFVFLRDWRSTMITAFAMPISLIPTFFFMKLFGFSLNVVTLLALTLVVGILVDDAIVEIENIEKRVAQGMRPFKAALQGADAIGLAVVATTMAIVVVFMPVSFMKGMAGQFFREFGLTVCVAVLFSLVVARLLTPLMAAYLLKPTSHPVERKPFEGFYRNALEWSLDHRIVACILGGVVFVGSLFLVPMLPQGFQPAGDPDYIYVDLQGPPGASAAAMEDVALRVSHVFMGRPGVRAVFAQVGSTASSGGPGFGGAGGGSDLRNGTVTVLLDEHRTISGDELKAQTRQALREVPDARITFLNFQGSAGLQAILASNDPAALTAASLELEKQMRTIDIIADPHASAPPIGPELVIRPRADEAARLGVSVDTIAQVARVATVGDIDANVAKLTAGERRIPIRIRMPADARADLERIKALRIPTVTGGSTTLDAVADVSFQAGPAKIDRLNRKRQLTIQAELNGAELGDAYKRVRALPIMKHLPPGVAPAETGQLEAQQELFGSFGLALFAGVAMIYGVLVLLFRSFFKPAVILTALPLSFAGAFLGLLIFNLSLSIPSLIGFLMLMGLAAKNSILLVEYAIEREREGIPQRDAILEACRERARPIVMTTMAMAAGMLPTAFALEKGAEFRQPMAVAVIGGLITSTLLSLVLVPVVYELVDDFEMWLRPRLAKLVTPRDAPAVAAPEDRL</sequence>
<dbReference type="RefSeq" id="WP_215343161.1">
    <property type="nucleotide sequence ID" value="NZ_JAGSGD010000002.1"/>
</dbReference>
<feature type="transmembrane region" description="Helical" evidence="1">
    <location>
        <begin position="25"/>
        <end position="45"/>
    </location>
</feature>
<dbReference type="SUPFAM" id="SSF82693">
    <property type="entry name" value="Multidrug efflux transporter AcrB pore domain, PN1, PN2, PC1 and PC2 subdomains"/>
    <property type="match status" value="3"/>
</dbReference>
<feature type="transmembrane region" description="Helical" evidence="1">
    <location>
        <begin position="474"/>
        <end position="501"/>
    </location>
</feature>
<dbReference type="InterPro" id="IPR027463">
    <property type="entry name" value="AcrB_DN_DC_subdom"/>
</dbReference>
<reference evidence="2" key="1">
    <citation type="submission" date="2021-04" db="EMBL/GenBank/DDBJ databases">
        <title>Draft genome assembly of strain Phenylobacterium sp. 20VBR1 using MiniION and Illumina platforms.</title>
        <authorList>
            <person name="Thomas F.A."/>
            <person name="Krishnan K.P."/>
            <person name="Sinha R.K."/>
        </authorList>
    </citation>
    <scope>NUCLEOTIDE SEQUENCE</scope>
    <source>
        <strain evidence="2">20VBR1</strain>
    </source>
</reference>
<dbReference type="AlphaFoldDB" id="A0A941D3J3"/>
<evidence type="ECO:0000313" key="2">
    <source>
        <dbReference type="EMBL" id="MBR7621650.1"/>
    </source>
</evidence>
<name>A0A941D3J3_9CAUL</name>
<feature type="transmembrane region" description="Helical" evidence="1">
    <location>
        <begin position="913"/>
        <end position="938"/>
    </location>
</feature>
<dbReference type="PRINTS" id="PR00702">
    <property type="entry name" value="ACRIFLAVINRP"/>
</dbReference>
<dbReference type="Gene3D" id="3.30.70.1440">
    <property type="entry name" value="Multidrug efflux transporter AcrB pore domain"/>
    <property type="match status" value="1"/>
</dbReference>
<dbReference type="Gene3D" id="3.30.70.1430">
    <property type="entry name" value="Multidrug efflux transporter AcrB pore domain"/>
    <property type="match status" value="2"/>
</dbReference>
<comment type="caution">
    <text evidence="2">The sequence shown here is derived from an EMBL/GenBank/DDBJ whole genome shotgun (WGS) entry which is preliminary data.</text>
</comment>
<dbReference type="Pfam" id="PF00873">
    <property type="entry name" value="ACR_tran"/>
    <property type="match status" value="1"/>
</dbReference>
<dbReference type="GO" id="GO:0005886">
    <property type="term" value="C:plasma membrane"/>
    <property type="evidence" value="ECO:0007669"/>
    <property type="project" value="TreeGrafter"/>
</dbReference>
<evidence type="ECO:0000313" key="3">
    <source>
        <dbReference type="Proteomes" id="UP000622580"/>
    </source>
</evidence>
<keyword evidence="1" id="KW-0812">Transmembrane</keyword>
<evidence type="ECO:0000256" key="1">
    <source>
        <dbReference type="SAM" id="Phobius"/>
    </source>
</evidence>
<dbReference type="InterPro" id="IPR001036">
    <property type="entry name" value="Acrflvin-R"/>
</dbReference>
<protein>
    <submittedName>
        <fullName evidence="2">Efflux RND transporter permease subunit</fullName>
    </submittedName>
</protein>
<gene>
    <name evidence="2" type="ORF">JKL49_19820</name>
</gene>
<dbReference type="Gene3D" id="3.30.2090.10">
    <property type="entry name" value="Multidrug efflux transporter AcrB TolC docking domain, DN and DC subdomains"/>
    <property type="match status" value="2"/>
</dbReference>
<keyword evidence="1" id="KW-1133">Transmembrane helix</keyword>
<dbReference type="SUPFAM" id="SSF82866">
    <property type="entry name" value="Multidrug efflux transporter AcrB transmembrane domain"/>
    <property type="match status" value="2"/>
</dbReference>
<keyword evidence="1" id="KW-0472">Membrane</keyword>